<evidence type="ECO:0000259" key="6">
    <source>
        <dbReference type="Pfam" id="PF00732"/>
    </source>
</evidence>
<feature type="domain" description="Glucose-methanol-choline oxidoreductase C-terminal" evidence="7">
    <location>
        <begin position="428"/>
        <end position="547"/>
    </location>
</feature>
<dbReference type="RefSeq" id="WP_131608692.1">
    <property type="nucleotide sequence ID" value="NZ_SJSM01000004.1"/>
</dbReference>
<dbReference type="Pfam" id="PF00732">
    <property type="entry name" value="GMC_oxred_N"/>
    <property type="match status" value="1"/>
</dbReference>
<name>A0A4U1G6L6_9SPHI</name>
<protein>
    <submittedName>
        <fullName evidence="9">GMC family oxidoreductase</fullName>
    </submittedName>
</protein>
<reference evidence="8 10" key="1">
    <citation type="submission" date="2019-02" db="EMBL/GenBank/DDBJ databases">
        <title>Pedobacter sp. RP-3-8 sp. nov., isolated from Arctic soil.</title>
        <authorList>
            <person name="Dahal R.H."/>
        </authorList>
    </citation>
    <scope>NUCLEOTIDE SEQUENCE [LARGE SCALE GENOMIC DNA]</scope>
    <source>
        <strain evidence="8 10">RP-3-8</strain>
    </source>
</reference>
<feature type="domain" description="Glucose-methanol-choline oxidoreductase N-terminal" evidence="6">
    <location>
        <begin position="61"/>
        <end position="337"/>
    </location>
</feature>
<evidence type="ECO:0000256" key="2">
    <source>
        <dbReference type="ARBA" id="ARBA00010790"/>
    </source>
</evidence>
<organism evidence="9 11">
    <name type="scientific">Pedobacter hiemivivus</name>
    <dbReference type="NCBI Taxonomy" id="2530454"/>
    <lineage>
        <taxon>Bacteria</taxon>
        <taxon>Pseudomonadati</taxon>
        <taxon>Bacteroidota</taxon>
        <taxon>Sphingobacteriia</taxon>
        <taxon>Sphingobacteriales</taxon>
        <taxon>Sphingobacteriaceae</taxon>
        <taxon>Pedobacter</taxon>
    </lineage>
</organism>
<dbReference type="PANTHER" id="PTHR42784:SF1">
    <property type="entry name" value="PYRANOSE 2-OXIDASE"/>
    <property type="match status" value="1"/>
</dbReference>
<dbReference type="OrthoDB" id="9787779at2"/>
<accession>A0A4U1G6L6</accession>
<keyword evidence="3" id="KW-0285">Flavoprotein</keyword>
<reference evidence="9 11" key="2">
    <citation type="submission" date="2019-04" db="EMBL/GenBank/DDBJ databases">
        <title>Pedobacter sp. RP-1-16 sp. nov., isolated from Arctic soil.</title>
        <authorList>
            <person name="Dahal R.H."/>
            <person name="Kim D.-U."/>
        </authorList>
    </citation>
    <scope>NUCLEOTIDE SEQUENCE [LARGE SCALE GENOMIC DNA]</scope>
    <source>
        <strain evidence="9 11">RP-1-16</strain>
    </source>
</reference>
<dbReference type="Proteomes" id="UP000291117">
    <property type="component" value="Unassembled WGS sequence"/>
</dbReference>
<evidence type="ECO:0000313" key="9">
    <source>
        <dbReference type="EMBL" id="TKC59268.1"/>
    </source>
</evidence>
<evidence type="ECO:0000256" key="3">
    <source>
        <dbReference type="ARBA" id="ARBA00022630"/>
    </source>
</evidence>
<keyword evidence="10" id="KW-1185">Reference proteome</keyword>
<comment type="similarity">
    <text evidence="2">Belongs to the GMC oxidoreductase family.</text>
</comment>
<dbReference type="PANTHER" id="PTHR42784">
    <property type="entry name" value="PYRANOSE 2-OXIDASE"/>
    <property type="match status" value="1"/>
</dbReference>
<sequence>MHISDKSSEKNTYDAIVIGSGISGGWAAMELCKKGLKTLLLERGRDVEHIKDYPTANLNPWDFKNGFNNTIKDKQIDPVQSNVYNPENKHFYVSDKEHPYIQDKPFNWFRGYQVGGRSLTWGRQCYRWSDLDFEANKNDGIGVDWPIRYKDLEYWYDYVESFIGVSGKSEKLAQLPDGVFLPPMELNCVEKHLADSLRKDKEGHVLTIARVANLTRGWDNRGPCQNRNLCTRGCPFGGYFSSNSSTIPAARATGNLTLRPFSVAAEILYDDLQKKAVGVKVIDANSNEILEYYAKIIFVNASTIASTALLLNSKSERFPNGLGNDSGQLGHNLMDHHSSAGAYGTFEGYKDQYYKGRRPCGFLIPRFRNLKNDKGLDFKRGYNIQGDGEREGWEDIQGESGFGKDFKEKLTAPGKWTIWMAGWGECLPYYENKISLDEYEKDKWGLPLIRINFSFKENEYKMMKDIEETSAKMLRNAGFVDVGSFNYHKPGGTTIHEMGTARMGRDPNTSVLNGFNQVHAVKNVFLTDGSCMTSSACQNPSLTYMALTARACNYAVDQLNKGEL</sequence>
<evidence type="ECO:0000256" key="1">
    <source>
        <dbReference type="ARBA" id="ARBA00001974"/>
    </source>
</evidence>
<evidence type="ECO:0000256" key="4">
    <source>
        <dbReference type="ARBA" id="ARBA00022827"/>
    </source>
</evidence>
<dbReference type="Pfam" id="PF05199">
    <property type="entry name" value="GMC_oxred_C"/>
    <property type="match status" value="1"/>
</dbReference>
<dbReference type="GO" id="GO:0016614">
    <property type="term" value="F:oxidoreductase activity, acting on CH-OH group of donors"/>
    <property type="evidence" value="ECO:0007669"/>
    <property type="project" value="InterPro"/>
</dbReference>
<dbReference type="SUPFAM" id="SSF54373">
    <property type="entry name" value="FAD-linked reductases, C-terminal domain"/>
    <property type="match status" value="1"/>
</dbReference>
<dbReference type="Gene3D" id="3.50.50.60">
    <property type="entry name" value="FAD/NAD(P)-binding domain"/>
    <property type="match status" value="2"/>
</dbReference>
<evidence type="ECO:0000256" key="5">
    <source>
        <dbReference type="ARBA" id="ARBA00023002"/>
    </source>
</evidence>
<dbReference type="InterPro" id="IPR000172">
    <property type="entry name" value="GMC_OxRdtase_N"/>
</dbReference>
<dbReference type="Proteomes" id="UP000309594">
    <property type="component" value="Unassembled WGS sequence"/>
</dbReference>
<keyword evidence="5" id="KW-0560">Oxidoreductase</keyword>
<dbReference type="EMBL" id="SJSM01000004">
    <property type="protein sequence ID" value="TCC97280.1"/>
    <property type="molecule type" value="Genomic_DNA"/>
</dbReference>
<keyword evidence="4" id="KW-0274">FAD</keyword>
<comment type="cofactor">
    <cofactor evidence="1">
        <name>FAD</name>
        <dbReference type="ChEBI" id="CHEBI:57692"/>
    </cofactor>
</comment>
<dbReference type="SUPFAM" id="SSF51905">
    <property type="entry name" value="FAD/NAD(P)-binding domain"/>
    <property type="match status" value="1"/>
</dbReference>
<dbReference type="GO" id="GO:0050660">
    <property type="term" value="F:flavin adenine dinucleotide binding"/>
    <property type="evidence" value="ECO:0007669"/>
    <property type="project" value="InterPro"/>
</dbReference>
<dbReference type="EMBL" id="SWDX01000006">
    <property type="protein sequence ID" value="TKC59268.1"/>
    <property type="molecule type" value="Genomic_DNA"/>
</dbReference>
<evidence type="ECO:0000313" key="11">
    <source>
        <dbReference type="Proteomes" id="UP000309594"/>
    </source>
</evidence>
<dbReference type="InterPro" id="IPR051473">
    <property type="entry name" value="P2Ox-like"/>
</dbReference>
<accession>A0A4R0NAM2</accession>
<proteinExistence type="inferred from homology"/>
<gene>
    <name evidence="8" type="ORF">EZ444_10545</name>
    <name evidence="9" type="ORF">FBD94_17200</name>
</gene>
<dbReference type="InterPro" id="IPR036188">
    <property type="entry name" value="FAD/NAD-bd_sf"/>
</dbReference>
<evidence type="ECO:0000313" key="10">
    <source>
        <dbReference type="Proteomes" id="UP000291117"/>
    </source>
</evidence>
<evidence type="ECO:0000259" key="7">
    <source>
        <dbReference type="Pfam" id="PF05199"/>
    </source>
</evidence>
<dbReference type="InterPro" id="IPR007867">
    <property type="entry name" value="GMC_OxRtase_C"/>
</dbReference>
<comment type="caution">
    <text evidence="9">The sequence shown here is derived from an EMBL/GenBank/DDBJ whole genome shotgun (WGS) entry which is preliminary data.</text>
</comment>
<evidence type="ECO:0000313" key="8">
    <source>
        <dbReference type="EMBL" id="TCC97280.1"/>
    </source>
</evidence>
<dbReference type="AlphaFoldDB" id="A0A4U1G6L6"/>